<name>A0ABN2LHP6_9MICO</name>
<accession>A0ABN2LHP6</accession>
<sequence>MRPDHGAYQAVGQELARGGWTGAPARLNTFAVNLAIPGPGNTAKVHFTR</sequence>
<comment type="caution">
    <text evidence="1">The sequence shown here is derived from an EMBL/GenBank/DDBJ whole genome shotgun (WGS) entry which is preliminary data.</text>
</comment>
<dbReference type="EMBL" id="BAAAPO010000021">
    <property type="protein sequence ID" value="GAA1788732.1"/>
    <property type="molecule type" value="Genomic_DNA"/>
</dbReference>
<gene>
    <name evidence="1" type="ORF">GCM10009811_12020</name>
</gene>
<dbReference type="RefSeq" id="WP_344082521.1">
    <property type="nucleotide sequence ID" value="NZ_BAAAPO010000021.1"/>
</dbReference>
<evidence type="ECO:0000313" key="2">
    <source>
        <dbReference type="Proteomes" id="UP001499938"/>
    </source>
</evidence>
<keyword evidence="2" id="KW-1185">Reference proteome</keyword>
<proteinExistence type="predicted"/>
<protein>
    <submittedName>
        <fullName evidence="1">Uncharacterized protein</fullName>
    </submittedName>
</protein>
<dbReference type="Proteomes" id="UP001499938">
    <property type="component" value="Unassembled WGS sequence"/>
</dbReference>
<organism evidence="1 2">
    <name type="scientific">Nostocoides veronense</name>
    <dbReference type="NCBI Taxonomy" id="330836"/>
    <lineage>
        <taxon>Bacteria</taxon>
        <taxon>Bacillati</taxon>
        <taxon>Actinomycetota</taxon>
        <taxon>Actinomycetes</taxon>
        <taxon>Micrococcales</taxon>
        <taxon>Intrasporangiaceae</taxon>
        <taxon>Nostocoides</taxon>
    </lineage>
</organism>
<reference evidence="1 2" key="1">
    <citation type="journal article" date="2019" name="Int. J. Syst. Evol. Microbiol.">
        <title>The Global Catalogue of Microorganisms (GCM) 10K type strain sequencing project: providing services to taxonomists for standard genome sequencing and annotation.</title>
        <authorList>
            <consortium name="The Broad Institute Genomics Platform"/>
            <consortium name="The Broad Institute Genome Sequencing Center for Infectious Disease"/>
            <person name="Wu L."/>
            <person name="Ma J."/>
        </authorList>
    </citation>
    <scope>NUCLEOTIDE SEQUENCE [LARGE SCALE GENOMIC DNA]</scope>
    <source>
        <strain evidence="1 2">JCM 15592</strain>
    </source>
</reference>
<evidence type="ECO:0000313" key="1">
    <source>
        <dbReference type="EMBL" id="GAA1788732.1"/>
    </source>
</evidence>